<evidence type="ECO:0000313" key="4">
    <source>
        <dbReference type="Proteomes" id="UP000185895"/>
    </source>
</evidence>
<dbReference type="SUPFAM" id="SSF52540">
    <property type="entry name" value="P-loop containing nucleoside triphosphate hydrolases"/>
    <property type="match status" value="2"/>
</dbReference>
<organism evidence="3 4">
    <name type="scientific">Acinetobacter qingfengensis</name>
    <dbReference type="NCBI Taxonomy" id="1262585"/>
    <lineage>
        <taxon>Bacteria</taxon>
        <taxon>Pseudomonadati</taxon>
        <taxon>Pseudomonadota</taxon>
        <taxon>Gammaproteobacteria</taxon>
        <taxon>Moraxellales</taxon>
        <taxon>Moraxellaceae</taxon>
        <taxon>Acinetobacter</taxon>
    </lineage>
</organism>
<keyword evidence="1" id="KW-0175">Coiled coil</keyword>
<dbReference type="Pfam" id="PF13476">
    <property type="entry name" value="AAA_23"/>
    <property type="match status" value="1"/>
</dbReference>
<keyword evidence="4" id="KW-1185">Reference proteome</keyword>
<dbReference type="InterPro" id="IPR038729">
    <property type="entry name" value="Rad50/SbcC_AAA"/>
</dbReference>
<feature type="coiled-coil region" evidence="1">
    <location>
        <begin position="469"/>
        <end position="513"/>
    </location>
</feature>
<comment type="caution">
    <text evidence="3">The sequence shown here is derived from an EMBL/GenBank/DDBJ whole genome shotgun (WGS) entry which is preliminary data.</text>
</comment>
<dbReference type="Pfam" id="PF13558">
    <property type="entry name" value="SbcC_Walker_B"/>
    <property type="match status" value="1"/>
</dbReference>
<feature type="coiled-coil region" evidence="1">
    <location>
        <begin position="231"/>
        <end position="419"/>
    </location>
</feature>
<evidence type="ECO:0000259" key="2">
    <source>
        <dbReference type="Pfam" id="PF13476"/>
    </source>
</evidence>
<dbReference type="InterPro" id="IPR027417">
    <property type="entry name" value="P-loop_NTPase"/>
</dbReference>
<dbReference type="OrthoDB" id="9795626at2"/>
<reference evidence="3 4" key="1">
    <citation type="submission" date="2016-09" db="EMBL/GenBank/DDBJ databases">
        <authorList>
            <person name="Capua I."/>
            <person name="De Benedictis P."/>
            <person name="Joannis T."/>
            <person name="Lombin L.H."/>
            <person name="Cattoli G."/>
        </authorList>
    </citation>
    <scope>NUCLEOTIDE SEQUENCE [LARGE SCALE GENOMIC DNA]</scope>
    <source>
        <strain evidence="3 4">ANC 4671</strain>
    </source>
</reference>
<evidence type="ECO:0000313" key="3">
    <source>
        <dbReference type="EMBL" id="OEY97754.1"/>
    </source>
</evidence>
<feature type="domain" description="Rad50/SbcC-type AAA" evidence="2">
    <location>
        <begin position="5"/>
        <end position="283"/>
    </location>
</feature>
<dbReference type="STRING" id="1262585.BJI46_08345"/>
<dbReference type="GO" id="GO:0016887">
    <property type="term" value="F:ATP hydrolysis activity"/>
    <property type="evidence" value="ECO:0007669"/>
    <property type="project" value="InterPro"/>
</dbReference>
<protein>
    <recommendedName>
        <fullName evidence="2">Rad50/SbcC-type AAA domain-containing protein</fullName>
    </recommendedName>
</protein>
<name>A0A1E7REF9_9GAMM</name>
<evidence type="ECO:0000256" key="1">
    <source>
        <dbReference type="SAM" id="Coils"/>
    </source>
</evidence>
<feature type="coiled-coil region" evidence="1">
    <location>
        <begin position="989"/>
        <end position="1040"/>
    </location>
</feature>
<feature type="coiled-coil region" evidence="1">
    <location>
        <begin position="541"/>
        <end position="568"/>
    </location>
</feature>
<dbReference type="EMBL" id="MKKK01000004">
    <property type="protein sequence ID" value="OEY97754.1"/>
    <property type="molecule type" value="Genomic_DNA"/>
</dbReference>
<dbReference type="GO" id="GO:0006302">
    <property type="term" value="P:double-strand break repair"/>
    <property type="evidence" value="ECO:0007669"/>
    <property type="project" value="InterPro"/>
</dbReference>
<dbReference type="Gene3D" id="3.40.50.300">
    <property type="entry name" value="P-loop containing nucleotide triphosphate hydrolases"/>
    <property type="match status" value="2"/>
</dbReference>
<gene>
    <name evidence="3" type="ORF">BJI46_08345</name>
</gene>
<sequence>MKILRLGLSNLASLSGEQNIDFESEPLAHAGLIAITGKTGAGKSTLLDAMCLALFDQIPRLNGAAGTLQDASGQGIAIKDSKHILRRGCTHAYAEVEFIALDQKRYQARWEIRRARNKLNGNLKVDRTITCLDDAQILTSSKSEASPLIQKLIGLSFEQFTRAVLLAQSEVGAFLKAKDQDRADLLEYLTNSNIFSLISQLSFAKTKHYRDELEQLQQILGHIELLNPEQLAALQQQKTELQNQLQAQQQTQKKLEQTQHWYQQQKQLLHHIHTTQNALQDIEQQQQAIDQQRHLLTQLDQFSQIRPVFHELDQARQQQKQLEQKKQQQNQHVIHAQQSLQHCQQQFEQAEKNLSQHKTMLKDLQPVLQKAFTHDSERERLLTNYKEKNQEFKAYETQLLEIQQQLNTETQQQEILEKQQQQIQIQLAQTQSIAIFAQEPKANIEKITFFLNQWQQLQAQLQTSNCKTIHDLQQQQQQLILNIAQHQQQFGTLDDIEQHINKNQVELQRLQQQQHAAQAFSRSLADCRNLQQQQRHTNENIEKLQPQLQQLQQQYTQAQQSYLQAEQHLQHLQQILNTQKLIQNEHIEHLRSQLKPEHPCMVCGNTQHPFIEHESALQHAIAQIQDLQEQQALIAKQDAQNQAEQLQQQYFQAQSSLHHQQQRQRELELAFTQSWQQLQQDYAVTNMQLELQQDIVALEQDFQNAFKYLQQQLQKSQEQLKHWQNCHTRGKTLFNQQQQHINDVIKNYQQAEHAITSKLDYIWQEAWQRQPEHTAQQLKSDIEQRVEQLAIAEQLTQRVQQSAQQCSNIQEKLHWLQSQHHNLHQQVQQIEQQGKDNSRQLIELISQHSEQKFTSAQAWQTALLGQQQHIEQAYEAIYLQLQKDDKNYQQQCQQENELLSQLTVWQHQIEHYQNQQQQWLSQHPEFDQQRIDDCLSHSLQQIQALRNEVQSFQQNQTKIQSNLAIYQQQLDQHQQHLPEIAQNALQQYTQHIEQSIQQLTLERDEINAKIISDNERRHELQQYQQQLTTLQQQINRWGKISELIGSKEGTKFQRIAQEHHLDILVEYANQQLQPLAPRYQLKRIDNSLGLAIIDHDMNAEQRPVLSLSGGETFLVSLALALAIANMASGNMKLESLFIDEGFGTLDPTSLHIVMDALDRLQSQGRKVVLISHVQEMHERIPVQIQVQSIGAGASQIKIIG</sequence>
<accession>A0A1E7REF9</accession>
<feature type="coiled-coil region" evidence="1">
    <location>
        <begin position="775"/>
        <end position="833"/>
    </location>
</feature>
<feature type="coiled-coil region" evidence="1">
    <location>
        <begin position="935"/>
        <end position="962"/>
    </location>
</feature>
<dbReference type="PANTHER" id="PTHR32114">
    <property type="entry name" value="ABC TRANSPORTER ABCH.3"/>
    <property type="match status" value="1"/>
</dbReference>
<dbReference type="AlphaFoldDB" id="A0A1E7REF9"/>
<dbReference type="Proteomes" id="UP000185895">
    <property type="component" value="Unassembled WGS sequence"/>
</dbReference>
<proteinExistence type="predicted"/>
<feature type="coiled-coil region" evidence="1">
    <location>
        <begin position="610"/>
        <end position="663"/>
    </location>
</feature>
<dbReference type="PANTHER" id="PTHR32114:SF2">
    <property type="entry name" value="ABC TRANSPORTER ABCH.3"/>
    <property type="match status" value="1"/>
</dbReference>
<dbReference type="RefSeq" id="WP_070068819.1">
    <property type="nucleotide sequence ID" value="NZ_MKKK01000004.1"/>
</dbReference>